<protein>
    <recommendedName>
        <fullName evidence="2">VPS9 domain-containing protein</fullName>
    </recommendedName>
</protein>
<dbReference type="Proteomes" id="UP001632037">
    <property type="component" value="Unassembled WGS sequence"/>
</dbReference>
<dbReference type="Pfam" id="PF02204">
    <property type="entry name" value="VPS9"/>
    <property type="match status" value="1"/>
</dbReference>
<reference evidence="3 4" key="1">
    <citation type="submission" date="2024-09" db="EMBL/GenBank/DDBJ databases">
        <title>Genome sequencing and assembly of Phytophthora oleae, isolate VK10A, causative agent of rot of olive drupes.</title>
        <authorList>
            <person name="Conti Taguali S."/>
            <person name="Riolo M."/>
            <person name="La Spada F."/>
            <person name="Cacciola S.O."/>
            <person name="Dionisio G."/>
        </authorList>
    </citation>
    <scope>NUCLEOTIDE SEQUENCE [LARGE SCALE GENOMIC DNA]</scope>
    <source>
        <strain evidence="3 4">VK10A</strain>
    </source>
</reference>
<keyword evidence="4" id="KW-1185">Reference proteome</keyword>
<feature type="region of interest" description="Disordered" evidence="1">
    <location>
        <begin position="305"/>
        <end position="327"/>
    </location>
</feature>
<dbReference type="SUPFAM" id="SSF109993">
    <property type="entry name" value="VPS9 domain"/>
    <property type="match status" value="1"/>
</dbReference>
<evidence type="ECO:0000313" key="3">
    <source>
        <dbReference type="EMBL" id="KAL3660832.1"/>
    </source>
</evidence>
<dbReference type="AlphaFoldDB" id="A0ABD3F4A4"/>
<dbReference type="EMBL" id="JBIMZQ010000039">
    <property type="protein sequence ID" value="KAL3660832.1"/>
    <property type="molecule type" value="Genomic_DNA"/>
</dbReference>
<sequence>MLMHGALSVYFRDTCGSFSDPLHGHSFSPVKLRLLPTVDRSLLFFRDCLLCHERLLAIGKPNNVRRRAHSGAKPPSTTVKASNSEICQCLSCGKFAHRECVSFSHLHRYCRGHQSLMPMCSHSPPPADALLFPSPEEKEQITSQKTGTRSSTRPEAFTLATLIEELNSSSVPSVGKPSAVVKGRAAHKQLQTASKIAKKLAPVLAAGGVVGALAMGPAAGVLAGLNLLVASVGAETVMAGIGLTASAAAAATMTHQGKVKAAQRRKERLRKGEWAMEICWNCKKNFDGAPSDEACMKDAEFSRRFQLPDPRHQQDGADTSSSDGISRPDDAEVYRFLFSIFSSPSEFLGQVNVQLCEGFRKRFATRHQKKLRRSSFSGSSRTAEAAALRALAKETLQDAKMYVAHVMGATLQCFPSLSSTPEAVTSCTLAVERIIYDDIHAMVFGEFQRTFQAAANSFVNNLAEIRREQKYHSSALLQLPHRNQHVGNGKLPVLAEDLQKAEAKMVVMMQDTSSPLLKLMLLCDAFRSICCFAELLHQSASNTDMLIPILCAFLVECPRLCGADSDFVAEIAFISFFTNGGGKGVEGYVLTTFQAAIQVLAAVDLPSGHAKELELFNDDESEATDGTEDDDEFFDAVSMDSESQ</sequence>
<organism evidence="3 4">
    <name type="scientific">Phytophthora oleae</name>
    <dbReference type="NCBI Taxonomy" id="2107226"/>
    <lineage>
        <taxon>Eukaryota</taxon>
        <taxon>Sar</taxon>
        <taxon>Stramenopiles</taxon>
        <taxon>Oomycota</taxon>
        <taxon>Peronosporomycetes</taxon>
        <taxon>Peronosporales</taxon>
        <taxon>Peronosporaceae</taxon>
        <taxon>Phytophthora</taxon>
    </lineage>
</organism>
<evidence type="ECO:0000313" key="4">
    <source>
        <dbReference type="Proteomes" id="UP001632037"/>
    </source>
</evidence>
<dbReference type="PROSITE" id="PS51205">
    <property type="entry name" value="VPS9"/>
    <property type="match status" value="1"/>
</dbReference>
<evidence type="ECO:0000259" key="2">
    <source>
        <dbReference type="PROSITE" id="PS51205"/>
    </source>
</evidence>
<dbReference type="InterPro" id="IPR037191">
    <property type="entry name" value="VPS9_dom_sf"/>
</dbReference>
<evidence type="ECO:0000256" key="1">
    <source>
        <dbReference type="SAM" id="MobiDB-lite"/>
    </source>
</evidence>
<dbReference type="Gene3D" id="1.20.1050.80">
    <property type="entry name" value="VPS9 domain"/>
    <property type="match status" value="1"/>
</dbReference>
<dbReference type="InterPro" id="IPR003123">
    <property type="entry name" value="VPS9"/>
</dbReference>
<gene>
    <name evidence="3" type="ORF">V7S43_014234</name>
</gene>
<feature type="domain" description="VPS9" evidence="2">
    <location>
        <begin position="470"/>
        <end position="609"/>
    </location>
</feature>
<comment type="caution">
    <text evidence="3">The sequence shown here is derived from an EMBL/GenBank/DDBJ whole genome shotgun (WGS) entry which is preliminary data.</text>
</comment>
<accession>A0ABD3F4A4</accession>
<proteinExistence type="predicted"/>
<name>A0ABD3F4A4_9STRA</name>